<keyword evidence="3" id="KW-1185">Reference proteome</keyword>
<dbReference type="RefSeq" id="WP_318596041.1">
    <property type="nucleotide sequence ID" value="NZ_JAWSTH010000008.1"/>
</dbReference>
<reference evidence="3" key="1">
    <citation type="submission" date="2023-07" db="EMBL/GenBank/DDBJ databases">
        <title>Conexibacter stalactiti sp. nov., isolated from stalactites in a lava cave and emended description of the genus Conexibacter.</title>
        <authorList>
            <person name="Lee S.D."/>
        </authorList>
    </citation>
    <scope>NUCLEOTIDE SEQUENCE [LARGE SCALE GENOMIC DNA]</scope>
    <source>
        <strain evidence="3">KCTC 39840</strain>
    </source>
</reference>
<accession>A0ABU4HKF8</accession>
<dbReference type="PANTHER" id="PTHR21340">
    <property type="entry name" value="DIADENOSINE 5,5-P1,P4-TETRAPHOSPHATE PYROPHOSPHOHYDROLASE MUTT"/>
    <property type="match status" value="1"/>
</dbReference>
<dbReference type="Pfam" id="PF00293">
    <property type="entry name" value="NUDIX"/>
    <property type="match status" value="1"/>
</dbReference>
<evidence type="ECO:0000259" key="1">
    <source>
        <dbReference type="PROSITE" id="PS51462"/>
    </source>
</evidence>
<dbReference type="Proteomes" id="UP001284601">
    <property type="component" value="Unassembled WGS sequence"/>
</dbReference>
<dbReference type="EMBL" id="JAWSTH010000008">
    <property type="protein sequence ID" value="MDW5593784.1"/>
    <property type="molecule type" value="Genomic_DNA"/>
</dbReference>
<proteinExistence type="predicted"/>
<reference evidence="2 3" key="2">
    <citation type="submission" date="2023-10" db="EMBL/GenBank/DDBJ databases">
        <authorList>
            <person name="Han X.F."/>
        </authorList>
    </citation>
    <scope>NUCLEOTIDE SEQUENCE [LARGE SCALE GENOMIC DNA]</scope>
    <source>
        <strain evidence="2 3">KCTC 39840</strain>
    </source>
</reference>
<dbReference type="SUPFAM" id="SSF55811">
    <property type="entry name" value="Nudix"/>
    <property type="match status" value="1"/>
</dbReference>
<comment type="caution">
    <text evidence="2">The sequence shown here is derived from an EMBL/GenBank/DDBJ whole genome shotgun (WGS) entry which is preliminary data.</text>
</comment>
<protein>
    <submittedName>
        <fullName evidence="2">NUDIX domain-containing protein</fullName>
    </submittedName>
</protein>
<evidence type="ECO:0000313" key="3">
    <source>
        <dbReference type="Proteomes" id="UP001284601"/>
    </source>
</evidence>
<dbReference type="Gene3D" id="3.90.79.10">
    <property type="entry name" value="Nucleoside Triphosphate Pyrophosphohydrolase"/>
    <property type="match status" value="1"/>
</dbReference>
<dbReference type="PROSITE" id="PS51462">
    <property type="entry name" value="NUDIX"/>
    <property type="match status" value="1"/>
</dbReference>
<dbReference type="InterPro" id="IPR051325">
    <property type="entry name" value="Nudix_hydrolase_domain"/>
</dbReference>
<dbReference type="InterPro" id="IPR015797">
    <property type="entry name" value="NUDIX_hydrolase-like_dom_sf"/>
</dbReference>
<sequence>MPRRSAGILLHRRLDGGEPEVLLVHPGGPFWAKKDAGAWSIPKGEHGADDDPLTAARREFAEELGRPLPAGEIVPLGEVRQKGGKLVTAWAVAGDLDPATIVSNSFELEWPPRSGRRAQFPEVDRAEWFTLDRAREKLLPAQLPLLDRIAELIDG</sequence>
<name>A0ABU4HKF8_9ACTN</name>
<gene>
    <name evidence="2" type="ORF">R7226_05530</name>
</gene>
<organism evidence="2 3">
    <name type="scientific">Conexibacter stalactiti</name>
    <dbReference type="NCBI Taxonomy" id="1940611"/>
    <lineage>
        <taxon>Bacteria</taxon>
        <taxon>Bacillati</taxon>
        <taxon>Actinomycetota</taxon>
        <taxon>Thermoleophilia</taxon>
        <taxon>Solirubrobacterales</taxon>
        <taxon>Conexibacteraceae</taxon>
        <taxon>Conexibacter</taxon>
    </lineage>
</organism>
<dbReference type="InterPro" id="IPR000086">
    <property type="entry name" value="NUDIX_hydrolase_dom"/>
</dbReference>
<dbReference type="PANTHER" id="PTHR21340:SF7">
    <property type="entry name" value="NUDIX HYDROLASE DOMAIN-CONTAINING PROTEIN"/>
    <property type="match status" value="1"/>
</dbReference>
<dbReference type="CDD" id="cd04662">
    <property type="entry name" value="NUDIX_Hydrolase"/>
    <property type="match status" value="1"/>
</dbReference>
<feature type="domain" description="Nudix hydrolase" evidence="1">
    <location>
        <begin position="1"/>
        <end position="151"/>
    </location>
</feature>
<evidence type="ECO:0000313" key="2">
    <source>
        <dbReference type="EMBL" id="MDW5593784.1"/>
    </source>
</evidence>